<feature type="domain" description="Fe2OG dioxygenase" evidence="2">
    <location>
        <begin position="266"/>
        <end position="401"/>
    </location>
</feature>
<dbReference type="InterPro" id="IPR037151">
    <property type="entry name" value="AlkB-like_sf"/>
</dbReference>
<dbReference type="AlphaFoldDB" id="A0A8H3TWW3"/>
<dbReference type="GO" id="GO:0051213">
    <property type="term" value="F:dioxygenase activity"/>
    <property type="evidence" value="ECO:0007669"/>
    <property type="project" value="InterPro"/>
</dbReference>
<dbReference type="Proteomes" id="UP000620104">
    <property type="component" value="Unassembled WGS sequence"/>
</dbReference>
<organism evidence="3 4">
    <name type="scientific">Naganishia liquefaciens</name>
    <dbReference type="NCBI Taxonomy" id="104408"/>
    <lineage>
        <taxon>Eukaryota</taxon>
        <taxon>Fungi</taxon>
        <taxon>Dikarya</taxon>
        <taxon>Basidiomycota</taxon>
        <taxon>Agaricomycotina</taxon>
        <taxon>Tremellomycetes</taxon>
        <taxon>Filobasidiales</taxon>
        <taxon>Filobasidiaceae</taxon>
        <taxon>Naganishia</taxon>
    </lineage>
</organism>
<accession>A0A8H3TWW3</accession>
<evidence type="ECO:0000313" key="4">
    <source>
        <dbReference type="Proteomes" id="UP000620104"/>
    </source>
</evidence>
<name>A0A8H3TWW3_9TREE</name>
<reference evidence="3" key="1">
    <citation type="submission" date="2020-07" db="EMBL/GenBank/DDBJ databases">
        <title>Draft Genome Sequence of a Deep-Sea Yeast, Naganishia (Cryptococcus) liquefaciens strain N6.</title>
        <authorList>
            <person name="Han Y.W."/>
            <person name="Kajitani R."/>
            <person name="Morimoto H."/>
            <person name="Parhat M."/>
            <person name="Tsubouchi H."/>
            <person name="Bakenova O."/>
            <person name="Ogata M."/>
            <person name="Argunhan B."/>
            <person name="Aoki R."/>
            <person name="Kajiwara S."/>
            <person name="Itoh T."/>
            <person name="Iwasaki H."/>
        </authorList>
    </citation>
    <scope>NUCLEOTIDE SEQUENCE</scope>
    <source>
        <strain evidence="3">N6</strain>
    </source>
</reference>
<sequence>MPRDTPLARLEALVHPATYSKAQCVRALAQAHDSVPRAAELLLTGAISHGASVRSVAEWIKPSSSGPHQVVCVDDSESESGVKGVPGTVRKRRKVEMNTVQQNDFMVRFTPQRERTSTAAGARRPPEKALDVPTRIPLSGRPVTHALLPTISLHASPVPHPLACALYRELLVESDGFERHEWFLAGRKVSAPHTSGYYHDEALEREDARGAAEEDGSGYWYAGKKVRPAPRYPPRLQEVANIISPFVNDVLRSRSRQPLEYAGEWRASYAAVNHYQGAGSSVGWHADQLTYLGPCTTIVSLSLGTPREFRLRPVPDPASPSPSPNDAFGHPIRTYALRLAHNSLCIMHAGTQELYKHTVPPASNGSLDMFKPAYDEQMAPIPPEKRQGYTSRINITFRFYRPDFRPYPGKPLGKAGTPSQQPRQGTPVCRCGIQCILRADQKGKVRASTTVPTAPSPSLMETPTASSTHSRALRAQGTVQGALAGMIYFWQCQSSSVTGSEKGCGFFRVLDWRTEGRGPCLGDRAVT</sequence>
<dbReference type="Pfam" id="PF13532">
    <property type="entry name" value="2OG-FeII_Oxy_2"/>
    <property type="match status" value="1"/>
</dbReference>
<proteinExistence type="predicted"/>
<evidence type="ECO:0000256" key="1">
    <source>
        <dbReference type="SAM" id="MobiDB-lite"/>
    </source>
</evidence>
<dbReference type="PROSITE" id="PS51471">
    <property type="entry name" value="FE2OG_OXY"/>
    <property type="match status" value="1"/>
</dbReference>
<dbReference type="GO" id="GO:0006307">
    <property type="term" value="P:DNA alkylation repair"/>
    <property type="evidence" value="ECO:0007669"/>
    <property type="project" value="InterPro"/>
</dbReference>
<dbReference type="EMBL" id="BLZA01000030">
    <property type="protein sequence ID" value="GHJ88607.1"/>
    <property type="molecule type" value="Genomic_DNA"/>
</dbReference>
<dbReference type="InterPro" id="IPR005123">
    <property type="entry name" value="Oxoglu/Fe-dep_dioxygenase_dom"/>
</dbReference>
<gene>
    <name evidence="3" type="ORF">NliqN6_5009</name>
</gene>
<feature type="region of interest" description="Disordered" evidence="1">
    <location>
        <begin position="446"/>
        <end position="469"/>
    </location>
</feature>
<keyword evidence="4" id="KW-1185">Reference proteome</keyword>
<dbReference type="InterPro" id="IPR032854">
    <property type="entry name" value="ALKBH3"/>
</dbReference>
<protein>
    <recommendedName>
        <fullName evidence="2">Fe2OG dioxygenase domain-containing protein</fullName>
    </recommendedName>
</protein>
<comment type="caution">
    <text evidence="3">The sequence shown here is derived from an EMBL/GenBank/DDBJ whole genome shotgun (WGS) entry which is preliminary data.</text>
</comment>
<dbReference type="PANTHER" id="PTHR31212">
    <property type="entry name" value="ALPHA-KETOGLUTARATE-DEPENDENT DIOXYGENASE ALKB HOMOLOG 3"/>
    <property type="match status" value="1"/>
</dbReference>
<dbReference type="InterPro" id="IPR027450">
    <property type="entry name" value="AlkB-like"/>
</dbReference>
<feature type="compositionally biased region" description="Polar residues" evidence="1">
    <location>
        <begin position="459"/>
        <end position="469"/>
    </location>
</feature>
<dbReference type="SUPFAM" id="SSF51197">
    <property type="entry name" value="Clavaminate synthase-like"/>
    <property type="match status" value="1"/>
</dbReference>
<evidence type="ECO:0000313" key="3">
    <source>
        <dbReference type="EMBL" id="GHJ88607.1"/>
    </source>
</evidence>
<feature type="region of interest" description="Disordered" evidence="1">
    <location>
        <begin position="113"/>
        <end position="136"/>
    </location>
</feature>
<dbReference type="PANTHER" id="PTHR31212:SF4">
    <property type="entry name" value="ALPHA-KETOGLUTARATE-DEPENDENT DIOXYGENASE ALKB HOMOLOG 3"/>
    <property type="match status" value="1"/>
</dbReference>
<dbReference type="OrthoDB" id="545910at2759"/>
<dbReference type="Gene3D" id="2.60.120.590">
    <property type="entry name" value="Alpha-ketoglutarate-dependent dioxygenase AlkB-like"/>
    <property type="match status" value="1"/>
</dbReference>
<evidence type="ECO:0000259" key="2">
    <source>
        <dbReference type="PROSITE" id="PS51471"/>
    </source>
</evidence>